<gene>
    <name evidence="2" type="ORF">HJG44_20095</name>
</gene>
<protein>
    <submittedName>
        <fullName evidence="2">CoA transferase</fullName>
    </submittedName>
</protein>
<dbReference type="Gene3D" id="3.30.1540.10">
    <property type="entry name" value="formyl-coa transferase, domain 3"/>
    <property type="match status" value="1"/>
</dbReference>
<accession>A0A849IEL2</accession>
<sequence length="395" mass="42512">MSGPLTGLKVIELGQLIAAPFATRLLAEFGATVIKVEPPGTGDPLRKWRKTHDGTSLWSYVQSRNKHSVTIDLKAPEGQDIVRRLASEADVVVENFRPGTLEKWGLGFEELAKLNPRIVLVRLSGYGQTGPYRERPGFGVIGEAIGGIRYTTGSPDRPPSRVGVSIGDSLAALHAVIGTLMAIVDIARNGGTGQVVDVSLYESVFNIMESLIPEYGVLGEIRERSGGALPGIAPTNAYEARDGYVLIAGNGDSIFRRLMKAIGRDDIGQDPRFADNAGRAAEADLIDAAIEAWTKERTAEEALAVMNEASVPAGRIYNAADIMGDPHYRAREMIIETRLPDGTPMPVPGIVPKLSRTPGSMRWLGPKLGEHTDQVLAEAGYSAEEVADLRRRGIV</sequence>
<dbReference type="AlphaFoldDB" id="A0A849IEL2"/>
<dbReference type="SUPFAM" id="SSF89796">
    <property type="entry name" value="CoA-transferase family III (CaiB/BaiF)"/>
    <property type="match status" value="1"/>
</dbReference>
<organism evidence="2 3">
    <name type="scientific">Enterovirga aerilata</name>
    <dbReference type="NCBI Taxonomy" id="2730920"/>
    <lineage>
        <taxon>Bacteria</taxon>
        <taxon>Pseudomonadati</taxon>
        <taxon>Pseudomonadota</taxon>
        <taxon>Alphaproteobacteria</taxon>
        <taxon>Hyphomicrobiales</taxon>
        <taxon>Methylobacteriaceae</taxon>
        <taxon>Enterovirga</taxon>
    </lineage>
</organism>
<dbReference type="InterPro" id="IPR044855">
    <property type="entry name" value="CoA-Trfase_III_dom3_sf"/>
</dbReference>
<proteinExistence type="predicted"/>
<dbReference type="PANTHER" id="PTHR48207">
    <property type="entry name" value="SUCCINATE--HYDROXYMETHYLGLUTARATE COA-TRANSFERASE"/>
    <property type="match status" value="1"/>
</dbReference>
<dbReference type="InterPro" id="IPR050483">
    <property type="entry name" value="CoA-transferase_III_domain"/>
</dbReference>
<comment type="caution">
    <text evidence="2">The sequence shown here is derived from an EMBL/GenBank/DDBJ whole genome shotgun (WGS) entry which is preliminary data.</text>
</comment>
<dbReference type="PANTHER" id="PTHR48207:SF3">
    <property type="entry name" value="SUCCINATE--HYDROXYMETHYLGLUTARATE COA-TRANSFERASE"/>
    <property type="match status" value="1"/>
</dbReference>
<evidence type="ECO:0000313" key="3">
    <source>
        <dbReference type="Proteomes" id="UP000564885"/>
    </source>
</evidence>
<dbReference type="GO" id="GO:0008410">
    <property type="term" value="F:CoA-transferase activity"/>
    <property type="evidence" value="ECO:0007669"/>
    <property type="project" value="TreeGrafter"/>
</dbReference>
<dbReference type="InterPro" id="IPR003673">
    <property type="entry name" value="CoA-Trfase_fam_III"/>
</dbReference>
<name>A0A849IEL2_9HYPH</name>
<keyword evidence="3" id="KW-1185">Reference proteome</keyword>
<dbReference type="Gene3D" id="3.40.50.10540">
    <property type="entry name" value="Crotonobetainyl-coa:carnitine coa-transferase, domain 1"/>
    <property type="match status" value="1"/>
</dbReference>
<evidence type="ECO:0000256" key="1">
    <source>
        <dbReference type="ARBA" id="ARBA00022679"/>
    </source>
</evidence>
<dbReference type="InterPro" id="IPR023606">
    <property type="entry name" value="CoA-Trfase_III_dom_1_sf"/>
</dbReference>
<evidence type="ECO:0000313" key="2">
    <source>
        <dbReference type="EMBL" id="NNM74665.1"/>
    </source>
</evidence>
<reference evidence="2 3" key="1">
    <citation type="submission" date="2020-04" db="EMBL/GenBank/DDBJ databases">
        <title>Enterovirga sp. isolate from soil.</title>
        <authorList>
            <person name="Chea S."/>
            <person name="Kim D.-U."/>
        </authorList>
    </citation>
    <scope>NUCLEOTIDE SEQUENCE [LARGE SCALE GENOMIC DNA]</scope>
    <source>
        <strain evidence="2 3">DB1703</strain>
    </source>
</reference>
<dbReference type="EMBL" id="JABEPP010000006">
    <property type="protein sequence ID" value="NNM74665.1"/>
    <property type="molecule type" value="Genomic_DNA"/>
</dbReference>
<dbReference type="Pfam" id="PF02515">
    <property type="entry name" value="CoA_transf_3"/>
    <property type="match status" value="1"/>
</dbReference>
<dbReference type="RefSeq" id="WP_171220124.1">
    <property type="nucleotide sequence ID" value="NZ_JABEPP010000006.1"/>
</dbReference>
<dbReference type="Proteomes" id="UP000564885">
    <property type="component" value="Unassembled WGS sequence"/>
</dbReference>
<keyword evidence="1 2" id="KW-0808">Transferase</keyword>